<dbReference type="InterPro" id="IPR027417">
    <property type="entry name" value="P-loop_NTPase"/>
</dbReference>
<evidence type="ECO:0000256" key="1">
    <source>
        <dbReference type="ARBA" id="ARBA00010393"/>
    </source>
</evidence>
<keyword evidence="3" id="KW-0067">ATP-binding</keyword>
<keyword evidence="2" id="KW-0547">Nucleotide-binding</keyword>
<reference evidence="5 6" key="1">
    <citation type="journal article" date="2018" name="Nat. Biotechnol.">
        <title>A standardized bacterial taxonomy based on genome phylogeny substantially revises the tree of life.</title>
        <authorList>
            <person name="Parks D.H."/>
            <person name="Chuvochina M."/>
            <person name="Waite D.W."/>
            <person name="Rinke C."/>
            <person name="Skarshewski A."/>
            <person name="Chaumeil P.A."/>
            <person name="Hugenholtz P."/>
        </authorList>
    </citation>
    <scope>NUCLEOTIDE SEQUENCE [LARGE SCALE GENOMIC DNA]</scope>
    <source>
        <strain evidence="5">UBA9958</strain>
    </source>
</reference>
<protein>
    <recommendedName>
        <fullName evidence="4">PhoH-like protein domain-containing protein</fullName>
    </recommendedName>
</protein>
<dbReference type="PANTHER" id="PTHR30473:SF3">
    <property type="entry name" value="PROTEIN PHOH"/>
    <property type="match status" value="1"/>
</dbReference>
<accession>A0A351RD05</accession>
<dbReference type="GO" id="GO:0005829">
    <property type="term" value="C:cytosol"/>
    <property type="evidence" value="ECO:0007669"/>
    <property type="project" value="TreeGrafter"/>
</dbReference>
<proteinExistence type="inferred from homology"/>
<sequence length="242" mass="27433">MEFEKKLTRKNKRAKKFEKVETYQSNDPSENSYTIKAPVAMNKAQQQYLNSIYANIITFGIGCAGTGKSYLALSYAAQQLQLKNVSKIIISRPLVEAGESLGYLKGELSDKTEPWMLPMIEILNKRLGKTSTEYYLSKKIIEFKPLAYLRGTTFNDAVVILDEAQNTTSKQMEMFLTRIGDEGNIKVIVDGDYRGQKDIQGLSGLEDAVMRLKDLESVGFCYFDIDDVVRSGICKQILLRYR</sequence>
<feature type="domain" description="PhoH-like protein" evidence="4">
    <location>
        <begin position="40"/>
        <end position="241"/>
    </location>
</feature>
<organism evidence="5 6">
    <name type="scientific">Methylotenera mobilis</name>
    <dbReference type="NCBI Taxonomy" id="359408"/>
    <lineage>
        <taxon>Bacteria</taxon>
        <taxon>Pseudomonadati</taxon>
        <taxon>Pseudomonadota</taxon>
        <taxon>Betaproteobacteria</taxon>
        <taxon>Nitrosomonadales</taxon>
        <taxon>Methylophilaceae</taxon>
        <taxon>Methylotenera</taxon>
    </lineage>
</organism>
<dbReference type="SUPFAM" id="SSF52540">
    <property type="entry name" value="P-loop containing nucleoside triphosphate hydrolases"/>
    <property type="match status" value="1"/>
</dbReference>
<evidence type="ECO:0000259" key="4">
    <source>
        <dbReference type="Pfam" id="PF02562"/>
    </source>
</evidence>
<comment type="caution">
    <text evidence="5">The sequence shown here is derived from an EMBL/GenBank/DDBJ whole genome shotgun (WGS) entry which is preliminary data.</text>
</comment>
<comment type="similarity">
    <text evidence="1">Belongs to the PhoH family.</text>
</comment>
<name>A0A351RD05_9PROT</name>
<evidence type="ECO:0000256" key="2">
    <source>
        <dbReference type="ARBA" id="ARBA00022741"/>
    </source>
</evidence>
<dbReference type="EMBL" id="DNAA01000249">
    <property type="protein sequence ID" value="HBA09926.1"/>
    <property type="molecule type" value="Genomic_DNA"/>
</dbReference>
<evidence type="ECO:0000313" key="6">
    <source>
        <dbReference type="Proteomes" id="UP000264313"/>
    </source>
</evidence>
<dbReference type="InterPro" id="IPR051451">
    <property type="entry name" value="PhoH2-like"/>
</dbReference>
<evidence type="ECO:0000256" key="3">
    <source>
        <dbReference type="ARBA" id="ARBA00022840"/>
    </source>
</evidence>
<dbReference type="PANTHER" id="PTHR30473">
    <property type="entry name" value="PROTEIN PHOH"/>
    <property type="match status" value="1"/>
</dbReference>
<dbReference type="Pfam" id="PF02562">
    <property type="entry name" value="PhoH"/>
    <property type="match status" value="1"/>
</dbReference>
<gene>
    <name evidence="5" type="ORF">DCW48_10585</name>
</gene>
<dbReference type="InterPro" id="IPR003714">
    <property type="entry name" value="PhoH"/>
</dbReference>
<dbReference type="Gene3D" id="3.40.50.300">
    <property type="entry name" value="P-loop containing nucleotide triphosphate hydrolases"/>
    <property type="match status" value="1"/>
</dbReference>
<dbReference type="GO" id="GO:0005524">
    <property type="term" value="F:ATP binding"/>
    <property type="evidence" value="ECO:0007669"/>
    <property type="project" value="UniProtKB-KW"/>
</dbReference>
<dbReference type="Proteomes" id="UP000264313">
    <property type="component" value="Unassembled WGS sequence"/>
</dbReference>
<dbReference type="AlphaFoldDB" id="A0A351RD05"/>
<evidence type="ECO:0000313" key="5">
    <source>
        <dbReference type="EMBL" id="HBA09926.1"/>
    </source>
</evidence>